<organism evidence="2 3">
    <name type="scientific">Xanthomonas sacchari</name>
    <dbReference type="NCBI Taxonomy" id="56458"/>
    <lineage>
        <taxon>Bacteria</taxon>
        <taxon>Pseudomonadati</taxon>
        <taxon>Pseudomonadota</taxon>
        <taxon>Gammaproteobacteria</taxon>
        <taxon>Lysobacterales</taxon>
        <taxon>Lysobacteraceae</taxon>
        <taxon>Xanthomonas</taxon>
    </lineage>
</organism>
<evidence type="ECO:0000313" key="3">
    <source>
        <dbReference type="Proteomes" id="UP001320843"/>
    </source>
</evidence>
<dbReference type="EMBL" id="JANFWR010000126">
    <property type="protein sequence ID" value="MCW0401806.1"/>
    <property type="molecule type" value="Genomic_DNA"/>
</dbReference>
<keyword evidence="1" id="KW-0472">Membrane</keyword>
<gene>
    <name evidence="2" type="ORF">NB700_004362</name>
</gene>
<proteinExistence type="predicted"/>
<evidence type="ECO:0000256" key="1">
    <source>
        <dbReference type="SAM" id="Phobius"/>
    </source>
</evidence>
<feature type="transmembrane region" description="Helical" evidence="1">
    <location>
        <begin position="6"/>
        <end position="23"/>
    </location>
</feature>
<keyword evidence="3" id="KW-1185">Reference proteome</keyword>
<keyword evidence="1" id="KW-1133">Transmembrane helix</keyword>
<accession>A0ABT3E209</accession>
<keyword evidence="1" id="KW-0812">Transmembrane</keyword>
<evidence type="ECO:0000313" key="2">
    <source>
        <dbReference type="EMBL" id="MCW0401806.1"/>
    </source>
</evidence>
<protein>
    <recommendedName>
        <fullName evidence="4">Manganese transporter</fullName>
    </recommendedName>
</protein>
<name>A0ABT3E209_9XANT</name>
<evidence type="ECO:0008006" key="4">
    <source>
        <dbReference type="Google" id="ProtNLM"/>
    </source>
</evidence>
<comment type="caution">
    <text evidence="2">The sequence shown here is derived from an EMBL/GenBank/DDBJ whole genome shotgun (WGS) entry which is preliminary data.</text>
</comment>
<reference evidence="2 3" key="1">
    <citation type="submission" date="2022-06" db="EMBL/GenBank/DDBJ databases">
        <title>Dynamics of rice microbiomes reveals core vertical transmitted seed endophytes.</title>
        <authorList>
            <person name="Liao K."/>
            <person name="Zhang X."/>
        </authorList>
    </citation>
    <scope>NUCLEOTIDE SEQUENCE [LARGE SCALE GENOMIC DNA]</scope>
    <source>
        <strain evidence="2 3">YT10-10-1</strain>
    </source>
</reference>
<feature type="transmembrane region" description="Helical" evidence="1">
    <location>
        <begin position="43"/>
        <end position="64"/>
    </location>
</feature>
<dbReference type="Proteomes" id="UP001320843">
    <property type="component" value="Unassembled WGS sequence"/>
</dbReference>
<sequence length="65" mass="7143">MQALVLSGIVQGMTVPPWLLLMMRMSNDRTLLRGRVNSRLTNALGWITVTVTFAAGACLLVTLLR</sequence>